<dbReference type="Proteomes" id="UP000281192">
    <property type="component" value="Chromosome"/>
</dbReference>
<proteinExistence type="predicted"/>
<dbReference type="OrthoDB" id="7189971at2"/>
<dbReference type="EMBL" id="PJRQ01000012">
    <property type="protein sequence ID" value="PLR18116.1"/>
    <property type="molecule type" value="Genomic_DNA"/>
</dbReference>
<sequence length="101" mass="10465">MIASFVLAAAVTTAAPVLPAEPQARVVQVAQPREAVALLSCMVKNNGGLADCSVQAESPRDLGVGDAALQMASQIQVELLGPDGKSRAGSFIDVPIRIRIR</sequence>
<evidence type="ECO:0000313" key="3">
    <source>
        <dbReference type="Proteomes" id="UP000234483"/>
    </source>
</evidence>
<evidence type="ECO:0000313" key="1">
    <source>
        <dbReference type="EMBL" id="AYV44878.1"/>
    </source>
</evidence>
<name>A0A2N5CWI0_9CAUL</name>
<organism evidence="2 3">
    <name type="scientific">Caulobacter flavus</name>
    <dbReference type="NCBI Taxonomy" id="1679497"/>
    <lineage>
        <taxon>Bacteria</taxon>
        <taxon>Pseudomonadati</taxon>
        <taxon>Pseudomonadota</taxon>
        <taxon>Alphaproteobacteria</taxon>
        <taxon>Caulobacterales</taxon>
        <taxon>Caulobacteraceae</taxon>
        <taxon>Caulobacter</taxon>
    </lineage>
</organism>
<protein>
    <submittedName>
        <fullName evidence="2">Uncharacterized protein</fullName>
    </submittedName>
</protein>
<dbReference type="EMBL" id="CP026100">
    <property type="protein sequence ID" value="AYV44878.1"/>
    <property type="molecule type" value="Genomic_DNA"/>
</dbReference>
<dbReference type="KEGG" id="cfh:C1707_00595"/>
<gene>
    <name evidence="1" type="ORF">C1707_00595</name>
    <name evidence="2" type="ORF">CFHF_07290</name>
</gene>
<dbReference type="Proteomes" id="UP000234483">
    <property type="component" value="Unassembled WGS sequence"/>
</dbReference>
<evidence type="ECO:0000313" key="2">
    <source>
        <dbReference type="EMBL" id="PLR18116.1"/>
    </source>
</evidence>
<dbReference type="RefSeq" id="WP_101712349.1">
    <property type="nucleotide sequence ID" value="NZ_CP026100.1"/>
</dbReference>
<accession>A0A2N5CWI0</accession>
<reference evidence="2 3" key="1">
    <citation type="submission" date="2017-12" db="EMBL/GenBank/DDBJ databases">
        <title>The genome sequence of Caulobacter flavus CGMCC1 15093.</title>
        <authorList>
            <person name="Gao J."/>
            <person name="Mao X."/>
            <person name="Sun J."/>
        </authorList>
    </citation>
    <scope>NUCLEOTIDE SEQUENCE [LARGE SCALE GENOMIC DNA]</scope>
    <source>
        <strain evidence="2 3">CGMCC1 15093</strain>
    </source>
</reference>
<reference evidence="1 4" key="2">
    <citation type="submission" date="2018-01" db="EMBL/GenBank/DDBJ databases">
        <title>Complete genome sequence of Caulobacter flavus RHGG3.</title>
        <authorList>
            <person name="Yang E."/>
        </authorList>
    </citation>
    <scope>NUCLEOTIDE SEQUENCE [LARGE SCALE GENOMIC DNA]</scope>
    <source>
        <strain evidence="1 4">RHGG3</strain>
    </source>
</reference>
<dbReference type="AlphaFoldDB" id="A0A2N5CWI0"/>
<evidence type="ECO:0000313" key="4">
    <source>
        <dbReference type="Proteomes" id="UP000281192"/>
    </source>
</evidence>
<keyword evidence="4" id="KW-1185">Reference proteome</keyword>